<dbReference type="RefSeq" id="WP_245768562.1">
    <property type="nucleotide sequence ID" value="NZ_FOAP01000006.1"/>
</dbReference>
<sequence length="57" mass="6807">MLLLERVAEEVAEHERVREVELAYLLDHGKRGRDELVRRFAQEGQEHLSRAWRQPVV</sequence>
<protein>
    <submittedName>
        <fullName evidence="1">Uncharacterized protein</fullName>
    </submittedName>
</protein>
<dbReference type="Proteomes" id="UP000182719">
    <property type="component" value="Unassembled WGS sequence"/>
</dbReference>
<name>A0A1H7Q7U2_STIAU</name>
<organism evidence="1 2">
    <name type="scientific">Stigmatella aurantiaca</name>
    <dbReference type="NCBI Taxonomy" id="41"/>
    <lineage>
        <taxon>Bacteria</taxon>
        <taxon>Pseudomonadati</taxon>
        <taxon>Myxococcota</taxon>
        <taxon>Myxococcia</taxon>
        <taxon>Myxococcales</taxon>
        <taxon>Cystobacterineae</taxon>
        <taxon>Archangiaceae</taxon>
        <taxon>Stigmatella</taxon>
    </lineage>
</organism>
<keyword evidence="2" id="KW-1185">Reference proteome</keyword>
<evidence type="ECO:0000313" key="1">
    <source>
        <dbReference type="EMBL" id="SEL43714.1"/>
    </source>
</evidence>
<gene>
    <name evidence="1" type="ORF">SAMN05444354_10635</name>
</gene>
<proteinExistence type="predicted"/>
<evidence type="ECO:0000313" key="2">
    <source>
        <dbReference type="Proteomes" id="UP000182719"/>
    </source>
</evidence>
<dbReference type="AlphaFoldDB" id="A0A1H7Q7U2"/>
<dbReference type="EMBL" id="FOAP01000006">
    <property type="protein sequence ID" value="SEL43714.1"/>
    <property type="molecule type" value="Genomic_DNA"/>
</dbReference>
<accession>A0A1H7Q7U2</accession>
<reference evidence="2" key="1">
    <citation type="submission" date="2016-10" db="EMBL/GenBank/DDBJ databases">
        <authorList>
            <person name="Varghese N."/>
            <person name="Submissions S."/>
        </authorList>
    </citation>
    <scope>NUCLEOTIDE SEQUENCE [LARGE SCALE GENOMIC DNA]</scope>
    <source>
        <strain evidence="2">DSM 17044</strain>
    </source>
</reference>